<dbReference type="InterPro" id="IPR011009">
    <property type="entry name" value="Kinase-like_dom_sf"/>
</dbReference>
<dbReference type="KEGG" id="dov:DSCO28_54040"/>
<dbReference type="Pfam" id="PF03109">
    <property type="entry name" value="ABC1"/>
    <property type="match status" value="1"/>
</dbReference>
<name>A0A5K7ZX85_9BACT</name>
<reference evidence="3 4" key="1">
    <citation type="submission" date="2019-11" db="EMBL/GenBank/DDBJ databases">
        <title>Comparative genomics of hydrocarbon-degrading Desulfosarcina strains.</title>
        <authorList>
            <person name="Watanabe M."/>
            <person name="Kojima H."/>
            <person name="Fukui M."/>
        </authorList>
    </citation>
    <scope>NUCLEOTIDE SEQUENCE [LARGE SCALE GENOMIC DNA]</scope>
    <source>
        <strain evidence="3 4">28bB2T</strain>
    </source>
</reference>
<dbReference type="RefSeq" id="WP_231714271.1">
    <property type="nucleotide sequence ID" value="NZ_AP021876.1"/>
</dbReference>
<evidence type="ECO:0000259" key="2">
    <source>
        <dbReference type="Pfam" id="PF03109"/>
    </source>
</evidence>
<feature type="domain" description="ABC1 atypical kinase-like" evidence="2">
    <location>
        <begin position="159"/>
        <end position="393"/>
    </location>
</feature>
<dbReference type="Proteomes" id="UP000425960">
    <property type="component" value="Chromosome"/>
</dbReference>
<accession>A0A5K7ZX85</accession>
<dbReference type="PANTHER" id="PTHR10566:SF113">
    <property type="entry name" value="PROTEIN ACTIVITY OF BC1 COMPLEX KINASE 7, CHLOROPLASTIC"/>
    <property type="match status" value="1"/>
</dbReference>
<evidence type="ECO:0000313" key="4">
    <source>
        <dbReference type="Proteomes" id="UP000425960"/>
    </source>
</evidence>
<proteinExistence type="inferred from homology"/>
<evidence type="ECO:0000256" key="1">
    <source>
        <dbReference type="ARBA" id="ARBA00009670"/>
    </source>
</evidence>
<dbReference type="PANTHER" id="PTHR10566">
    <property type="entry name" value="CHAPERONE-ACTIVITY OF BC1 COMPLEX CABC1 -RELATED"/>
    <property type="match status" value="1"/>
</dbReference>
<evidence type="ECO:0000313" key="3">
    <source>
        <dbReference type="EMBL" id="BBO84838.1"/>
    </source>
</evidence>
<dbReference type="InterPro" id="IPR004147">
    <property type="entry name" value="ABC1_dom"/>
</dbReference>
<protein>
    <submittedName>
        <fullName evidence="3">2-octaprenylphenol hydroxylase</fullName>
    </submittedName>
</protein>
<dbReference type="InterPro" id="IPR050154">
    <property type="entry name" value="UbiB_kinase"/>
</dbReference>
<dbReference type="SUPFAM" id="SSF56112">
    <property type="entry name" value="Protein kinase-like (PK-like)"/>
    <property type="match status" value="1"/>
</dbReference>
<gene>
    <name evidence="3" type="ORF">DSCO28_54040</name>
</gene>
<organism evidence="3 4">
    <name type="scientific">Desulfosarcina ovata subsp. sediminis</name>
    <dbReference type="NCBI Taxonomy" id="885957"/>
    <lineage>
        <taxon>Bacteria</taxon>
        <taxon>Pseudomonadati</taxon>
        <taxon>Thermodesulfobacteriota</taxon>
        <taxon>Desulfobacteria</taxon>
        <taxon>Desulfobacterales</taxon>
        <taxon>Desulfosarcinaceae</taxon>
        <taxon>Desulfosarcina</taxon>
    </lineage>
</organism>
<sequence>MPLNPFDLPDPMLRQMIRTMSPAALRRQLIQMADTLGDEAFGARMAREIVKRTRPDQAIPDTYARYRSLVRDGIEFFLSQISRRRMLDLVISQLAMDADTCCQERLLALAQRFPTLHKLGQLIARHPDIDPAVRGWLINLENGLYGTNPDELAVRIHAELGSTGKGANVHVTPTILAEASVGAVIPFHWQPSPDGSLQHGVFKVLRPGIRRHLNEELGILGKTAVFFHDHRTRYPLKDFRFLEIFEDVREMMIHEIDLAAEQRLLGEAGHFYADMPDIRIPRRLPLSTSAMTAMDHLDGPKLLDADLTGPQRKRMADLLFTAVVLNPLFSKYNSSLFHGDPHAGNILAVFTDESTDPAIGLVDWSLAGHLARSDRVETVHLIQALLKNDLTGMCDAIRSLAMGGSQSTPTPRKYLRDLISGWMHEPANKRLPLVKQTFRLLESLSMEGLVFPADLMLFRKAIFTLEGVLHDLWPAFDMDAAIACHLMALVQQEFPLRLVNLLFPLADRPEKYTSLISNQDLQFLIAHQSINALFASSHRLMGPLMGWNRAIGVAWCPG</sequence>
<comment type="similarity">
    <text evidence="1">Belongs to the protein kinase superfamily. ADCK protein kinase family.</text>
</comment>
<dbReference type="AlphaFoldDB" id="A0A5K7ZX85"/>
<dbReference type="EMBL" id="AP021876">
    <property type="protein sequence ID" value="BBO84838.1"/>
    <property type="molecule type" value="Genomic_DNA"/>
</dbReference>